<dbReference type="PANTHER" id="PTHR30055">
    <property type="entry name" value="HTH-TYPE TRANSCRIPTIONAL REGULATOR RUTR"/>
    <property type="match status" value="1"/>
</dbReference>
<keyword evidence="2 4" id="KW-0238">DNA-binding</keyword>
<proteinExistence type="predicted"/>
<evidence type="ECO:0000256" key="4">
    <source>
        <dbReference type="PROSITE-ProRule" id="PRU00335"/>
    </source>
</evidence>
<dbReference type="RefSeq" id="WP_212609124.1">
    <property type="nucleotide sequence ID" value="NZ_CP073910.1"/>
</dbReference>
<dbReference type="GO" id="GO:0003700">
    <property type="term" value="F:DNA-binding transcription factor activity"/>
    <property type="evidence" value="ECO:0007669"/>
    <property type="project" value="TreeGrafter"/>
</dbReference>
<dbReference type="AlphaFoldDB" id="A0A975Q1E7"/>
<evidence type="ECO:0000256" key="2">
    <source>
        <dbReference type="ARBA" id="ARBA00023125"/>
    </source>
</evidence>
<dbReference type="Pfam" id="PF17935">
    <property type="entry name" value="TetR_C_27"/>
    <property type="match status" value="1"/>
</dbReference>
<feature type="DNA-binding region" description="H-T-H motif" evidence="4">
    <location>
        <begin position="40"/>
        <end position="59"/>
    </location>
</feature>
<protein>
    <submittedName>
        <fullName evidence="6">TetR/AcrR family transcriptional regulator</fullName>
    </submittedName>
</protein>
<feature type="domain" description="HTH tetR-type" evidence="5">
    <location>
        <begin position="17"/>
        <end position="77"/>
    </location>
</feature>
<evidence type="ECO:0000256" key="3">
    <source>
        <dbReference type="ARBA" id="ARBA00023163"/>
    </source>
</evidence>
<dbReference type="InterPro" id="IPR001647">
    <property type="entry name" value="HTH_TetR"/>
</dbReference>
<reference evidence="6" key="1">
    <citation type="submission" date="2021-04" db="EMBL/GenBank/DDBJ databases">
        <title>Isolation of p-tert-butylphenol degrading bacteria Sphingobium phenoxybenzoativorans Tas13 from active sludge.</title>
        <authorList>
            <person name="Li Y."/>
        </authorList>
    </citation>
    <scope>NUCLEOTIDE SEQUENCE</scope>
    <source>
        <strain evidence="6">Tas13</strain>
    </source>
</reference>
<evidence type="ECO:0000313" key="6">
    <source>
        <dbReference type="EMBL" id="QUT05591.1"/>
    </source>
</evidence>
<dbReference type="SUPFAM" id="SSF48498">
    <property type="entry name" value="Tetracyclin repressor-like, C-terminal domain"/>
    <property type="match status" value="1"/>
</dbReference>
<gene>
    <name evidence="6" type="ORF">KFK14_21960</name>
</gene>
<dbReference type="InterPro" id="IPR009057">
    <property type="entry name" value="Homeodomain-like_sf"/>
</dbReference>
<dbReference type="Gene3D" id="1.10.357.10">
    <property type="entry name" value="Tetracycline Repressor, domain 2"/>
    <property type="match status" value="1"/>
</dbReference>
<keyword evidence="3" id="KW-0804">Transcription</keyword>
<dbReference type="EMBL" id="CP073910">
    <property type="protein sequence ID" value="QUT05591.1"/>
    <property type="molecule type" value="Genomic_DNA"/>
</dbReference>
<keyword evidence="1" id="KW-0805">Transcription regulation</keyword>
<evidence type="ECO:0000313" key="7">
    <source>
        <dbReference type="Proteomes" id="UP000681425"/>
    </source>
</evidence>
<dbReference type="GO" id="GO:0000976">
    <property type="term" value="F:transcription cis-regulatory region binding"/>
    <property type="evidence" value="ECO:0007669"/>
    <property type="project" value="TreeGrafter"/>
</dbReference>
<dbReference type="Proteomes" id="UP000681425">
    <property type="component" value="Chromosome"/>
</dbReference>
<dbReference type="InterPro" id="IPR041478">
    <property type="entry name" value="TetR_C_27"/>
</dbReference>
<evidence type="ECO:0000259" key="5">
    <source>
        <dbReference type="PROSITE" id="PS50977"/>
    </source>
</evidence>
<dbReference type="PROSITE" id="PS50977">
    <property type="entry name" value="HTH_TETR_2"/>
    <property type="match status" value="1"/>
</dbReference>
<keyword evidence="7" id="KW-1185">Reference proteome</keyword>
<dbReference type="KEGG" id="spph:KFK14_21960"/>
<dbReference type="PANTHER" id="PTHR30055:SF234">
    <property type="entry name" value="HTH-TYPE TRANSCRIPTIONAL REGULATOR BETI"/>
    <property type="match status" value="1"/>
</dbReference>
<name>A0A975Q1E7_9SPHN</name>
<organism evidence="6 7">
    <name type="scientific">Sphingobium phenoxybenzoativorans</name>
    <dbReference type="NCBI Taxonomy" id="1592790"/>
    <lineage>
        <taxon>Bacteria</taxon>
        <taxon>Pseudomonadati</taxon>
        <taxon>Pseudomonadota</taxon>
        <taxon>Alphaproteobacteria</taxon>
        <taxon>Sphingomonadales</taxon>
        <taxon>Sphingomonadaceae</taxon>
        <taxon>Sphingobium</taxon>
    </lineage>
</organism>
<dbReference type="InterPro" id="IPR050109">
    <property type="entry name" value="HTH-type_TetR-like_transc_reg"/>
</dbReference>
<dbReference type="SUPFAM" id="SSF46689">
    <property type="entry name" value="Homeodomain-like"/>
    <property type="match status" value="1"/>
</dbReference>
<dbReference type="Pfam" id="PF00440">
    <property type="entry name" value="TetR_N"/>
    <property type="match status" value="1"/>
</dbReference>
<dbReference type="PRINTS" id="PR00455">
    <property type="entry name" value="HTHTETR"/>
</dbReference>
<sequence length="205" mass="22782">MTDTLTVAAGQRGPAETEKRDAIIDAAKEHFSRYGYGKTTVSDLAKAIGFSKGYIYKFFESKQAIGEAICTGCLGVIIDAVGVALTESSTPTEKFRRLFKTIIEQSAELFFDDRKLYDIAAASTMENWASSRAYCERVEVILQSIILEGRESGEFERKTPIDEVCRGILLVMQPFMNPMMLQHNLDLLPEAPNEVTNLVLRSLAP</sequence>
<dbReference type="InterPro" id="IPR036271">
    <property type="entry name" value="Tet_transcr_reg_TetR-rel_C_sf"/>
</dbReference>
<accession>A0A975Q1E7</accession>
<evidence type="ECO:0000256" key="1">
    <source>
        <dbReference type="ARBA" id="ARBA00023015"/>
    </source>
</evidence>